<keyword evidence="3 7" id="KW-0812">Transmembrane</keyword>
<evidence type="ECO:0000256" key="7">
    <source>
        <dbReference type="SAM" id="Phobius"/>
    </source>
</evidence>
<protein>
    <recommendedName>
        <fullName evidence="12">G-protein coupled receptors family 1 profile domain-containing protein</fullName>
    </recommendedName>
</protein>
<evidence type="ECO:0000313" key="10">
    <source>
        <dbReference type="EMBL" id="CAF1238778.1"/>
    </source>
</evidence>
<dbReference type="InterPro" id="IPR000276">
    <property type="entry name" value="GPCR_Rhodpsn"/>
</dbReference>
<dbReference type="Pfam" id="PF00001">
    <property type="entry name" value="7tm_1"/>
    <property type="match status" value="1"/>
</dbReference>
<name>A0A814Z6G9_9BILA</name>
<dbReference type="InterPro" id="IPR001452">
    <property type="entry name" value="SH3_domain"/>
</dbReference>
<feature type="domain" description="SH3" evidence="8">
    <location>
        <begin position="754"/>
        <end position="816"/>
    </location>
</feature>
<dbReference type="PANTHER" id="PTHR46641:SF22">
    <property type="entry name" value="PROCTOLIN RECEPTOR, ISOFORM A"/>
    <property type="match status" value="1"/>
</dbReference>
<feature type="transmembrane region" description="Helical" evidence="7">
    <location>
        <begin position="148"/>
        <end position="176"/>
    </location>
</feature>
<dbReference type="GO" id="GO:0004930">
    <property type="term" value="F:G protein-coupled receptor activity"/>
    <property type="evidence" value="ECO:0007669"/>
    <property type="project" value="InterPro"/>
</dbReference>
<evidence type="ECO:0000256" key="4">
    <source>
        <dbReference type="ARBA" id="ARBA00022989"/>
    </source>
</evidence>
<evidence type="ECO:0008006" key="12">
    <source>
        <dbReference type="Google" id="ProtNLM"/>
    </source>
</evidence>
<organism evidence="10 11">
    <name type="scientific">Rotaria magnacalcarata</name>
    <dbReference type="NCBI Taxonomy" id="392030"/>
    <lineage>
        <taxon>Eukaryota</taxon>
        <taxon>Metazoa</taxon>
        <taxon>Spiralia</taxon>
        <taxon>Gnathifera</taxon>
        <taxon>Rotifera</taxon>
        <taxon>Eurotatoria</taxon>
        <taxon>Bdelloidea</taxon>
        <taxon>Philodinida</taxon>
        <taxon>Philodinidae</taxon>
        <taxon>Rotaria</taxon>
    </lineage>
</organism>
<evidence type="ECO:0000256" key="2">
    <source>
        <dbReference type="ARBA" id="ARBA00022443"/>
    </source>
</evidence>
<feature type="domain" description="G-protein coupled receptors family 1 profile" evidence="9">
    <location>
        <begin position="1"/>
        <end position="265"/>
    </location>
</feature>
<keyword evidence="5 7" id="KW-0472">Membrane</keyword>
<feature type="transmembrane region" description="Helical" evidence="7">
    <location>
        <begin position="206"/>
        <end position="229"/>
    </location>
</feature>
<keyword evidence="4 7" id="KW-1133">Transmembrane helix</keyword>
<dbReference type="GO" id="GO:0016020">
    <property type="term" value="C:membrane"/>
    <property type="evidence" value="ECO:0007669"/>
    <property type="project" value="UniProtKB-SubCell"/>
</dbReference>
<dbReference type="Gene3D" id="1.20.1070.10">
    <property type="entry name" value="Rhodopsin 7-helix transmembrane proteins"/>
    <property type="match status" value="1"/>
</dbReference>
<evidence type="ECO:0000313" key="11">
    <source>
        <dbReference type="Proteomes" id="UP000663855"/>
    </source>
</evidence>
<keyword evidence="2 6" id="KW-0728">SH3 domain</keyword>
<dbReference type="InterPro" id="IPR052954">
    <property type="entry name" value="GPCR-Ligand_Int"/>
</dbReference>
<comment type="caution">
    <text evidence="10">The sequence shown here is derived from an EMBL/GenBank/DDBJ whole genome shotgun (WGS) entry which is preliminary data.</text>
</comment>
<dbReference type="PANTHER" id="PTHR46641">
    <property type="entry name" value="FMRFAMIDE RECEPTOR-RELATED"/>
    <property type="match status" value="1"/>
</dbReference>
<dbReference type="AlphaFoldDB" id="A0A814Z6G9"/>
<gene>
    <name evidence="10" type="ORF">CJN711_LOCUS13884</name>
</gene>
<evidence type="ECO:0000259" key="8">
    <source>
        <dbReference type="PROSITE" id="PS50002"/>
    </source>
</evidence>
<reference evidence="10" key="1">
    <citation type="submission" date="2021-02" db="EMBL/GenBank/DDBJ databases">
        <authorList>
            <person name="Nowell W R."/>
        </authorList>
    </citation>
    <scope>NUCLEOTIDE SEQUENCE</scope>
</reference>
<dbReference type="SUPFAM" id="SSF50044">
    <property type="entry name" value="SH3-domain"/>
    <property type="match status" value="1"/>
</dbReference>
<dbReference type="PROSITE" id="PS50002">
    <property type="entry name" value="SH3"/>
    <property type="match status" value="1"/>
</dbReference>
<evidence type="ECO:0000256" key="5">
    <source>
        <dbReference type="ARBA" id="ARBA00023136"/>
    </source>
</evidence>
<dbReference type="InterPro" id="IPR017452">
    <property type="entry name" value="GPCR_Rhodpsn_7TM"/>
</dbReference>
<dbReference type="CDD" id="cd14978">
    <property type="entry name" value="7tmA_FMRFamide_R-like"/>
    <property type="match status" value="1"/>
</dbReference>
<dbReference type="Proteomes" id="UP000663855">
    <property type="component" value="Unassembled WGS sequence"/>
</dbReference>
<evidence type="ECO:0000256" key="6">
    <source>
        <dbReference type="PROSITE-ProRule" id="PRU00192"/>
    </source>
</evidence>
<evidence type="ECO:0000259" key="9">
    <source>
        <dbReference type="PROSITE" id="PS50262"/>
    </source>
</evidence>
<proteinExistence type="predicted"/>
<sequence>MILSSTNNYLVALALVDTTYLILTLIINTLQNPCFTDTSISEIFLTICRPIADFSSNTSVWLTVTFTVERWVAITYPLQSRTWCTINLARRIICSVLLASLICTLPSAFEIKLVRIVERKNVSNTSIYTSYIKAKPTVLGSSSLYHQIYFNFVTFVIIWIPLLLLLIFNTILIFSVRRSKQNEQRNSDGTQLRRHNRANHSEQRKITIMLIAVVIVFTVCQIPQAISLTVQSFFPVFAQTSKVLIYNNFANYCVAINASINFLLYCSFSARFRSICRANFTCLNKYCAYCIEPKSTYKRKADHRTYFNSFDNGSLLNQSCNSLHGNQFQTRISACSIDINPKYFNQIVRKQSQITEDEPQSWFACLTSKYKLSRNDNQFQLQRFSQSTVESYPSSPATSTIRSALMILSQKRQSSISVAGARLFKLSIDETPSELMPTTRELPSHAHESNQPILESRSTSHNPLIDNNQNPGQLTSACKRINKDGCYEFATTKTDALSLTNKKSPKFNILRSKKRLNKNSCHLSPQVQPNTECITVDSHERPLDNMNCYEHLSRATPTSPANLSMIISQSYKPLHAKSTQFNKNTIAVTKGTHVKALYAISNWVFIEIPDTGETGVVPIYCIRLSDPSNALFESPSQNNISLLNVSIYEKPRHSRLSIINNPSYNMSTPQTGRFISSIGPCNVNNEPLISTGSRLTKTATFTRRQTKDESVLSRQISNVSLHAYDQDAYGTLNLTPRKNLSLSVLDNEPVIFRSKNHRLRVVENYQRQFVGDISVLESEVVTLINPTESMGDWRLVKRGDGQQGYVPKHIVVLDTKFS</sequence>
<evidence type="ECO:0000256" key="1">
    <source>
        <dbReference type="ARBA" id="ARBA00004370"/>
    </source>
</evidence>
<comment type="subcellular location">
    <subcellularLocation>
        <location evidence="1">Membrane</location>
    </subcellularLocation>
</comment>
<dbReference type="PROSITE" id="PS50262">
    <property type="entry name" value="G_PROTEIN_RECEP_F1_2"/>
    <property type="match status" value="1"/>
</dbReference>
<accession>A0A814Z6G9</accession>
<dbReference type="InterPro" id="IPR036028">
    <property type="entry name" value="SH3-like_dom_sf"/>
</dbReference>
<dbReference type="EMBL" id="CAJNOV010006199">
    <property type="protein sequence ID" value="CAF1238778.1"/>
    <property type="molecule type" value="Genomic_DNA"/>
</dbReference>
<dbReference type="PRINTS" id="PR00237">
    <property type="entry name" value="GPCRRHODOPSN"/>
</dbReference>
<feature type="transmembrane region" description="Helical" evidence="7">
    <location>
        <begin position="6"/>
        <end position="27"/>
    </location>
</feature>
<evidence type="ECO:0000256" key="3">
    <source>
        <dbReference type="ARBA" id="ARBA00022692"/>
    </source>
</evidence>
<dbReference type="SUPFAM" id="SSF81321">
    <property type="entry name" value="Family A G protein-coupled receptor-like"/>
    <property type="match status" value="1"/>
</dbReference>